<dbReference type="InterPro" id="IPR009061">
    <property type="entry name" value="DNA-bd_dom_put_sf"/>
</dbReference>
<evidence type="ECO:0000313" key="7">
    <source>
        <dbReference type="Proteomes" id="UP000516957"/>
    </source>
</evidence>
<evidence type="ECO:0000256" key="2">
    <source>
        <dbReference type="ARBA" id="ARBA00023015"/>
    </source>
</evidence>
<keyword evidence="1" id="KW-0678">Repressor</keyword>
<keyword evidence="3 6" id="KW-0238">DNA-binding</keyword>
<keyword evidence="4" id="KW-0804">Transcription</keyword>
<dbReference type="PANTHER" id="PTHR30204:SF69">
    <property type="entry name" value="MERR-FAMILY TRANSCRIPTIONAL REGULATOR"/>
    <property type="match status" value="1"/>
</dbReference>
<accession>A0A7Y9F515</accession>
<organism evidence="6 7">
    <name type="scientific">Nocardioides marinisabuli</name>
    <dbReference type="NCBI Taxonomy" id="419476"/>
    <lineage>
        <taxon>Bacteria</taxon>
        <taxon>Bacillati</taxon>
        <taxon>Actinomycetota</taxon>
        <taxon>Actinomycetes</taxon>
        <taxon>Propionibacteriales</taxon>
        <taxon>Nocardioidaceae</taxon>
        <taxon>Nocardioides</taxon>
    </lineage>
</organism>
<gene>
    <name evidence="6" type="ORF">BKA08_003940</name>
</gene>
<evidence type="ECO:0000259" key="5">
    <source>
        <dbReference type="PROSITE" id="PS50937"/>
    </source>
</evidence>
<dbReference type="RefSeq" id="WP_179617107.1">
    <property type="nucleotide sequence ID" value="NZ_CP059163.1"/>
</dbReference>
<evidence type="ECO:0000313" key="6">
    <source>
        <dbReference type="EMBL" id="NYD59702.1"/>
    </source>
</evidence>
<proteinExistence type="predicted"/>
<keyword evidence="2" id="KW-0805">Transcription regulation</keyword>
<feature type="domain" description="HTH merR-type" evidence="5">
    <location>
        <begin position="16"/>
        <end position="86"/>
    </location>
</feature>
<dbReference type="InterPro" id="IPR047057">
    <property type="entry name" value="MerR_fam"/>
</dbReference>
<dbReference type="SMART" id="SM00422">
    <property type="entry name" value="HTH_MERR"/>
    <property type="match status" value="1"/>
</dbReference>
<evidence type="ECO:0000256" key="1">
    <source>
        <dbReference type="ARBA" id="ARBA00022491"/>
    </source>
</evidence>
<keyword evidence="7" id="KW-1185">Reference proteome</keyword>
<dbReference type="PROSITE" id="PS50937">
    <property type="entry name" value="HTH_MERR_2"/>
    <property type="match status" value="1"/>
</dbReference>
<dbReference type="Pfam" id="PF10069">
    <property type="entry name" value="DICT"/>
    <property type="match status" value="1"/>
</dbReference>
<reference evidence="6 7" key="1">
    <citation type="submission" date="2020-07" db="EMBL/GenBank/DDBJ databases">
        <title>Sequencing the genomes of 1000 actinobacteria strains.</title>
        <authorList>
            <person name="Klenk H.-P."/>
        </authorList>
    </citation>
    <scope>NUCLEOTIDE SEQUENCE [LARGE SCALE GENOMIC DNA]</scope>
    <source>
        <strain evidence="6 7">DSM 18965</strain>
    </source>
</reference>
<name>A0A7Y9F515_9ACTN</name>
<dbReference type="Proteomes" id="UP000516957">
    <property type="component" value="Unassembled WGS sequence"/>
</dbReference>
<dbReference type="InterPro" id="IPR000551">
    <property type="entry name" value="MerR-type_HTH_dom"/>
</dbReference>
<dbReference type="GO" id="GO:0003677">
    <property type="term" value="F:DNA binding"/>
    <property type="evidence" value="ECO:0007669"/>
    <property type="project" value="UniProtKB-KW"/>
</dbReference>
<dbReference type="PANTHER" id="PTHR30204">
    <property type="entry name" value="REDOX-CYCLING DRUG-SENSING TRANSCRIPTIONAL ACTIVATOR SOXR"/>
    <property type="match status" value="1"/>
</dbReference>
<dbReference type="Pfam" id="PF13411">
    <property type="entry name" value="MerR_1"/>
    <property type="match status" value="1"/>
</dbReference>
<evidence type="ECO:0000256" key="3">
    <source>
        <dbReference type="ARBA" id="ARBA00023125"/>
    </source>
</evidence>
<evidence type="ECO:0000256" key="4">
    <source>
        <dbReference type="ARBA" id="ARBA00023163"/>
    </source>
</evidence>
<comment type="caution">
    <text evidence="6">The sequence shown here is derived from an EMBL/GenBank/DDBJ whole genome shotgun (WGS) entry which is preliminary data.</text>
</comment>
<protein>
    <submittedName>
        <fullName evidence="6">DNA-binding transcriptional MerR regulator</fullName>
    </submittedName>
</protein>
<dbReference type="SUPFAM" id="SSF46955">
    <property type="entry name" value="Putative DNA-binding domain"/>
    <property type="match status" value="1"/>
</dbReference>
<sequence length="304" mass="34187">MTQPTEHDARDARDARLSIGDLAEQTGVSPATLRMWEQRHGFPVPQRLDSGHRRYLETDVDAVRRVLESRDAGTRLDVAIERAVRALQADAEFRTPSVWAELRRRHPHLDTHRLSKSTLLALSWAIEDEFAARADRAHLFGLFQRRRNFERAEQRWDELARVAASTFVYADFDADAARADDTTSIRRPVRVPLAVDAPMRREWAVVVDSVDLPIALTAWELPGQDDVANRDKVFESSWTVEPRAVRDAARICARVAADAGAAQAPSTLYHLADEPGPGMADLRSVTTLFNRVVAYVDRAPRSHG</sequence>
<dbReference type="InterPro" id="IPR019278">
    <property type="entry name" value="DICT_dom"/>
</dbReference>
<dbReference type="Gene3D" id="1.10.1660.10">
    <property type="match status" value="1"/>
</dbReference>
<dbReference type="AlphaFoldDB" id="A0A7Y9F515"/>
<dbReference type="GO" id="GO:0003700">
    <property type="term" value="F:DNA-binding transcription factor activity"/>
    <property type="evidence" value="ECO:0007669"/>
    <property type="project" value="InterPro"/>
</dbReference>
<dbReference type="EMBL" id="JACCBE010000001">
    <property type="protein sequence ID" value="NYD59702.1"/>
    <property type="molecule type" value="Genomic_DNA"/>
</dbReference>